<proteinExistence type="predicted"/>
<gene>
    <name evidence="1" type="ORF">A2310_08165</name>
</gene>
<dbReference type="STRING" id="1802579.A2310_08165"/>
<accession>A0A1F4SVA0</accession>
<reference evidence="1 2" key="1">
    <citation type="journal article" date="2016" name="Nat. Commun.">
        <title>Thousands of microbial genomes shed light on interconnected biogeochemical processes in an aquifer system.</title>
        <authorList>
            <person name="Anantharaman K."/>
            <person name="Brown C.T."/>
            <person name="Hug L.A."/>
            <person name="Sharon I."/>
            <person name="Castelle C.J."/>
            <person name="Probst A.J."/>
            <person name="Thomas B.C."/>
            <person name="Singh A."/>
            <person name="Wilkins M.J."/>
            <person name="Karaoz U."/>
            <person name="Brodie E.L."/>
            <person name="Williams K.H."/>
            <person name="Hubbard S.S."/>
            <person name="Banfield J.F."/>
        </authorList>
    </citation>
    <scope>NUCLEOTIDE SEQUENCE [LARGE SCALE GENOMIC DNA]</scope>
</reference>
<organism evidence="1 2">
    <name type="scientific">candidate division WOR-1 bacterium RIFOXYB2_FULL_37_13</name>
    <dbReference type="NCBI Taxonomy" id="1802579"/>
    <lineage>
        <taxon>Bacteria</taxon>
        <taxon>Bacillati</taxon>
        <taxon>Saganbacteria</taxon>
    </lineage>
</organism>
<protein>
    <submittedName>
        <fullName evidence="1">Uncharacterized protein</fullName>
    </submittedName>
</protein>
<evidence type="ECO:0000313" key="2">
    <source>
        <dbReference type="Proteomes" id="UP000178417"/>
    </source>
</evidence>
<name>A0A1F4SVA0_UNCSA</name>
<comment type="caution">
    <text evidence="1">The sequence shown here is derived from an EMBL/GenBank/DDBJ whole genome shotgun (WGS) entry which is preliminary data.</text>
</comment>
<dbReference type="AlphaFoldDB" id="A0A1F4SVA0"/>
<dbReference type="EMBL" id="MEUB01000010">
    <property type="protein sequence ID" value="OGC24287.1"/>
    <property type="molecule type" value="Genomic_DNA"/>
</dbReference>
<evidence type="ECO:0000313" key="1">
    <source>
        <dbReference type="EMBL" id="OGC24287.1"/>
    </source>
</evidence>
<dbReference type="Proteomes" id="UP000178417">
    <property type="component" value="Unassembled WGS sequence"/>
</dbReference>
<sequence>MMDRISSRTKDQIWGLAGIKHIFTETRHQKIIDGALTILVSSQRGRVLCTNLTIRQILEKLRSPVILNSLTAVMPELETLHEDLLLGQMQFKKWAVENVLEKELGER</sequence>